<dbReference type="InterPro" id="IPR025114">
    <property type="entry name" value="D27-like_C"/>
</dbReference>
<evidence type="ECO:0000313" key="4">
    <source>
        <dbReference type="Proteomes" id="UP001530293"/>
    </source>
</evidence>
<feature type="domain" description="Beta-carotene isomerase D27-like C-terminal" evidence="2">
    <location>
        <begin position="184"/>
        <end position="275"/>
    </location>
</feature>
<organism evidence="3 4">
    <name type="scientific">Discostella pseudostelligera</name>
    <dbReference type="NCBI Taxonomy" id="259834"/>
    <lineage>
        <taxon>Eukaryota</taxon>
        <taxon>Sar</taxon>
        <taxon>Stramenopiles</taxon>
        <taxon>Ochrophyta</taxon>
        <taxon>Bacillariophyta</taxon>
        <taxon>Coscinodiscophyceae</taxon>
        <taxon>Thalassiosirophycidae</taxon>
        <taxon>Stephanodiscales</taxon>
        <taxon>Stephanodiscaceae</taxon>
        <taxon>Discostella</taxon>
    </lineage>
</organism>
<dbReference type="Proteomes" id="UP001530293">
    <property type="component" value="Unassembled WGS sequence"/>
</dbReference>
<name>A0ABD3MCX5_9STRA</name>
<feature type="signal peptide" evidence="1">
    <location>
        <begin position="1"/>
        <end position="27"/>
    </location>
</feature>
<proteinExistence type="predicted"/>
<dbReference type="InterPro" id="IPR038938">
    <property type="entry name" value="D27-like"/>
</dbReference>
<sequence>MASSSPAMLLLTLSILFVASVIIAVDAFSISSYHAVRNQWRQRCCAATATTSCSSSRRSTVEGPPLSTKPDYSSIHGPLGQIVDNILMSAFRTKLSERLDRSDNIIRIKDSSLATHDFAGIIELTTTMNSQYTNRTQIQEMSRDVLVSLFPPFILDRYPSWFAKPFPEFSAKMCAWATVVGGTWLMGECTVNDIPEIVDDNGGGGGGGDGKSQGVLVKRCRFLEESQCASICVNSCKIPTQNFFRHNMGLALTMTPDYETGECQFAFGKLPTEEEERLAKDTPCLMRCPSGGSMRSWHSNDRVSDENGTGSLQWLDDLRELERLIANKKEAKVQSACLLMED</sequence>
<accession>A0ABD3MCX5</accession>
<reference evidence="3 4" key="1">
    <citation type="submission" date="2024-10" db="EMBL/GenBank/DDBJ databases">
        <title>Updated reference genomes for cyclostephanoid diatoms.</title>
        <authorList>
            <person name="Roberts W.R."/>
            <person name="Alverson A.J."/>
        </authorList>
    </citation>
    <scope>NUCLEOTIDE SEQUENCE [LARGE SCALE GENOMIC DNA]</scope>
    <source>
        <strain evidence="3 4">AJA232-27</strain>
    </source>
</reference>
<keyword evidence="4" id="KW-1185">Reference proteome</keyword>
<dbReference type="PANTHER" id="PTHR33591">
    <property type="entry name" value="BETA-CAROTENE ISOMERASE D27"/>
    <property type="match status" value="1"/>
</dbReference>
<comment type="caution">
    <text evidence="3">The sequence shown here is derived from an EMBL/GenBank/DDBJ whole genome shotgun (WGS) entry which is preliminary data.</text>
</comment>
<evidence type="ECO:0000256" key="1">
    <source>
        <dbReference type="SAM" id="SignalP"/>
    </source>
</evidence>
<gene>
    <name evidence="3" type="ORF">ACHAWU_010137</name>
</gene>
<feature type="chain" id="PRO_5044874201" description="Beta-carotene isomerase D27-like C-terminal domain-containing protein" evidence="1">
    <location>
        <begin position="28"/>
        <end position="342"/>
    </location>
</feature>
<dbReference type="AlphaFoldDB" id="A0ABD3MCX5"/>
<dbReference type="Pfam" id="PF13225">
    <property type="entry name" value="D27-like_C"/>
    <property type="match status" value="1"/>
</dbReference>
<evidence type="ECO:0000259" key="2">
    <source>
        <dbReference type="Pfam" id="PF13225"/>
    </source>
</evidence>
<keyword evidence="1" id="KW-0732">Signal</keyword>
<evidence type="ECO:0000313" key="3">
    <source>
        <dbReference type="EMBL" id="KAL3761960.1"/>
    </source>
</evidence>
<protein>
    <recommendedName>
        <fullName evidence="2">Beta-carotene isomerase D27-like C-terminal domain-containing protein</fullName>
    </recommendedName>
</protein>
<dbReference type="EMBL" id="JALLBG020000144">
    <property type="protein sequence ID" value="KAL3761960.1"/>
    <property type="molecule type" value="Genomic_DNA"/>
</dbReference>
<dbReference type="PANTHER" id="PTHR33591:SF2">
    <property type="entry name" value="BETA-CAROTENE ISOMERASE D27"/>
    <property type="match status" value="1"/>
</dbReference>